<reference evidence="5 6" key="1">
    <citation type="journal article" date="2015" name="Genome Announc.">
        <title>Genome Assemblies of Three Soil-Associated Devosia species: D. insulae, D. limi, and D. soli.</title>
        <authorList>
            <person name="Hassan Y.I."/>
            <person name="Lepp D."/>
            <person name="Zhou T."/>
        </authorList>
    </citation>
    <scope>NUCLEOTIDE SEQUENCE [LARGE SCALE GENOMIC DNA]</scope>
    <source>
        <strain evidence="5 6">DS-56</strain>
    </source>
</reference>
<dbReference type="Proteomes" id="UP000095463">
    <property type="component" value="Unassembled WGS sequence"/>
</dbReference>
<dbReference type="InterPro" id="IPR036388">
    <property type="entry name" value="WH-like_DNA-bd_sf"/>
</dbReference>
<dbReference type="Pfam" id="PF07729">
    <property type="entry name" value="FCD"/>
    <property type="match status" value="1"/>
</dbReference>
<dbReference type="SMART" id="SM00895">
    <property type="entry name" value="FCD"/>
    <property type="match status" value="1"/>
</dbReference>
<keyword evidence="6" id="KW-1185">Reference proteome</keyword>
<dbReference type="GO" id="GO:0003700">
    <property type="term" value="F:DNA-binding transcription factor activity"/>
    <property type="evidence" value="ECO:0007669"/>
    <property type="project" value="InterPro"/>
</dbReference>
<dbReference type="EMBL" id="LAJE02000367">
    <property type="protein sequence ID" value="OEO28493.1"/>
    <property type="molecule type" value="Genomic_DNA"/>
</dbReference>
<protein>
    <submittedName>
        <fullName evidence="5">AsnC family transcriptional regulator</fullName>
    </submittedName>
</protein>
<dbReference type="CDD" id="cd07377">
    <property type="entry name" value="WHTH_GntR"/>
    <property type="match status" value="1"/>
</dbReference>
<evidence type="ECO:0000256" key="2">
    <source>
        <dbReference type="ARBA" id="ARBA00023125"/>
    </source>
</evidence>
<gene>
    <name evidence="5" type="ORF">VW23_000200</name>
</gene>
<dbReference type="PROSITE" id="PS50949">
    <property type="entry name" value="HTH_GNTR"/>
    <property type="match status" value="1"/>
</dbReference>
<dbReference type="InterPro" id="IPR008920">
    <property type="entry name" value="TF_FadR/GntR_C"/>
</dbReference>
<sequence>MVVAAVRGATNKGKAAPDGSEPVRVRGQGAQTVYEKLRQSILDLTLEPGAPLDEVGLSEQFEMSRTPIREALVRLSAEGLVTTLPNRSTIVSSIDFVKLPIYFEALTLMYRVTTRGAAVHRRDSDMVTIRKLQAAYADAVAQRDALKMIQSNRDFHVAIAAAGGNSYFTGLFTRLLDEGRRILRLYYQSFDDTLPRQYVDEHEAMVAAVAAGDAELADKLAAGHAAQIVRQIQSYIARDTTSPISLASQGRPPLSRIHLRRRRRPT</sequence>
<evidence type="ECO:0000313" key="6">
    <source>
        <dbReference type="Proteomes" id="UP000095463"/>
    </source>
</evidence>
<evidence type="ECO:0000313" key="5">
    <source>
        <dbReference type="EMBL" id="OEO28493.1"/>
    </source>
</evidence>
<dbReference type="InterPro" id="IPR036390">
    <property type="entry name" value="WH_DNA-bd_sf"/>
</dbReference>
<keyword evidence="2" id="KW-0238">DNA-binding</keyword>
<proteinExistence type="predicted"/>
<dbReference type="SUPFAM" id="SSF46785">
    <property type="entry name" value="Winged helix' DNA-binding domain"/>
    <property type="match status" value="1"/>
</dbReference>
<dbReference type="InterPro" id="IPR011711">
    <property type="entry name" value="GntR_C"/>
</dbReference>
<evidence type="ECO:0000256" key="1">
    <source>
        <dbReference type="ARBA" id="ARBA00023015"/>
    </source>
</evidence>
<organism evidence="5 6">
    <name type="scientific">Devosia insulae DS-56</name>
    <dbReference type="NCBI Taxonomy" id="1116389"/>
    <lineage>
        <taxon>Bacteria</taxon>
        <taxon>Pseudomonadati</taxon>
        <taxon>Pseudomonadota</taxon>
        <taxon>Alphaproteobacteria</taxon>
        <taxon>Hyphomicrobiales</taxon>
        <taxon>Devosiaceae</taxon>
        <taxon>Devosia</taxon>
    </lineage>
</organism>
<dbReference type="GO" id="GO:0003677">
    <property type="term" value="F:DNA binding"/>
    <property type="evidence" value="ECO:0007669"/>
    <property type="project" value="UniProtKB-KW"/>
</dbReference>
<feature type="non-terminal residue" evidence="5">
    <location>
        <position position="266"/>
    </location>
</feature>
<dbReference type="SMART" id="SM00345">
    <property type="entry name" value="HTH_GNTR"/>
    <property type="match status" value="1"/>
</dbReference>
<dbReference type="Gene3D" id="1.10.10.10">
    <property type="entry name" value="Winged helix-like DNA-binding domain superfamily/Winged helix DNA-binding domain"/>
    <property type="match status" value="1"/>
</dbReference>
<dbReference type="AlphaFoldDB" id="A0A1E5XIR9"/>
<keyword evidence="1" id="KW-0805">Transcription regulation</keyword>
<accession>A0A1E5XIR9</accession>
<dbReference type="Gene3D" id="1.20.120.530">
    <property type="entry name" value="GntR ligand-binding domain-like"/>
    <property type="match status" value="1"/>
</dbReference>
<name>A0A1E5XIR9_9HYPH</name>
<dbReference type="SUPFAM" id="SSF48008">
    <property type="entry name" value="GntR ligand-binding domain-like"/>
    <property type="match status" value="1"/>
</dbReference>
<dbReference type="InterPro" id="IPR000524">
    <property type="entry name" value="Tscrpt_reg_HTH_GntR"/>
</dbReference>
<evidence type="ECO:0000259" key="4">
    <source>
        <dbReference type="PROSITE" id="PS50949"/>
    </source>
</evidence>
<feature type="domain" description="HTH gntR-type" evidence="4">
    <location>
        <begin position="27"/>
        <end position="94"/>
    </location>
</feature>
<dbReference type="Pfam" id="PF00392">
    <property type="entry name" value="GntR"/>
    <property type="match status" value="1"/>
</dbReference>
<keyword evidence="3" id="KW-0804">Transcription</keyword>
<dbReference type="PANTHER" id="PTHR43537">
    <property type="entry name" value="TRANSCRIPTIONAL REGULATOR, GNTR FAMILY"/>
    <property type="match status" value="1"/>
</dbReference>
<comment type="caution">
    <text evidence="5">The sequence shown here is derived from an EMBL/GenBank/DDBJ whole genome shotgun (WGS) entry which is preliminary data.</text>
</comment>
<dbReference type="PANTHER" id="PTHR43537:SF53">
    <property type="entry name" value="HTH-TYPE TRANSCRIPTIONAL REPRESSOR NANR"/>
    <property type="match status" value="1"/>
</dbReference>
<evidence type="ECO:0000256" key="3">
    <source>
        <dbReference type="ARBA" id="ARBA00023163"/>
    </source>
</evidence>